<feature type="transmembrane region" description="Helical" evidence="1">
    <location>
        <begin position="50"/>
        <end position="77"/>
    </location>
</feature>
<dbReference type="Proteomes" id="UP000050795">
    <property type="component" value="Unassembled WGS sequence"/>
</dbReference>
<evidence type="ECO:0000256" key="1">
    <source>
        <dbReference type="SAM" id="Phobius"/>
    </source>
</evidence>
<sequence length="268" mass="29664">MISRRLIFSSLTLCVFGLCLLIIGSIILISRDKEKENTRDIIFTKVSGQVICIISAFIIIASLATLLYTCILGATYVNMSSDYVSNSSQLEKAACSKTRPYLTSKIGMTADLRLKNNKQSTGNIDGQREGDTSQMEQLKNQFDCGMTTNWSNSTQSKQFQRLGNRRRCCSTGLSESTLITNIPNISLKPIMDITNPLQTTSSSVNKYNDSNYILLAATNSSNIQSNFNNTSTTHNLLDGGINSYITLSNTERNPVLYPSSRLRLGEIF</sequence>
<keyword evidence="2" id="KW-1185">Reference proteome</keyword>
<proteinExistence type="predicted"/>
<protein>
    <submittedName>
        <fullName evidence="3">Uncharacterized protein</fullName>
    </submittedName>
</protein>
<keyword evidence="1" id="KW-0812">Transmembrane</keyword>
<reference evidence="3" key="2">
    <citation type="submission" date="2023-11" db="UniProtKB">
        <authorList>
            <consortium name="WormBaseParasite"/>
        </authorList>
    </citation>
    <scope>IDENTIFICATION</scope>
</reference>
<keyword evidence="1" id="KW-1133">Transmembrane helix</keyword>
<accession>A0AA85KD77</accession>
<dbReference type="AlphaFoldDB" id="A0AA85KD77"/>
<keyword evidence="1" id="KW-0472">Membrane</keyword>
<evidence type="ECO:0000313" key="3">
    <source>
        <dbReference type="WBParaSite" id="TREG1_81050.1"/>
    </source>
</evidence>
<evidence type="ECO:0000313" key="2">
    <source>
        <dbReference type="Proteomes" id="UP000050795"/>
    </source>
</evidence>
<feature type="transmembrane region" description="Helical" evidence="1">
    <location>
        <begin position="6"/>
        <end position="29"/>
    </location>
</feature>
<reference evidence="2" key="1">
    <citation type="submission" date="2022-06" db="EMBL/GenBank/DDBJ databases">
        <authorList>
            <person name="Berger JAMES D."/>
            <person name="Berger JAMES D."/>
        </authorList>
    </citation>
    <scope>NUCLEOTIDE SEQUENCE [LARGE SCALE GENOMIC DNA]</scope>
</reference>
<name>A0AA85KD77_TRIRE</name>
<organism evidence="2 3">
    <name type="scientific">Trichobilharzia regenti</name>
    <name type="common">Nasal bird schistosome</name>
    <dbReference type="NCBI Taxonomy" id="157069"/>
    <lineage>
        <taxon>Eukaryota</taxon>
        <taxon>Metazoa</taxon>
        <taxon>Spiralia</taxon>
        <taxon>Lophotrochozoa</taxon>
        <taxon>Platyhelminthes</taxon>
        <taxon>Trematoda</taxon>
        <taxon>Digenea</taxon>
        <taxon>Strigeidida</taxon>
        <taxon>Schistosomatoidea</taxon>
        <taxon>Schistosomatidae</taxon>
        <taxon>Trichobilharzia</taxon>
    </lineage>
</organism>
<dbReference type="WBParaSite" id="TREG1_81050.1">
    <property type="protein sequence ID" value="TREG1_81050.1"/>
    <property type="gene ID" value="TREG1_81050"/>
</dbReference>